<feature type="binding site" evidence="10 14">
    <location>
        <position position="11"/>
    </location>
    <ligand>
        <name>substrate</name>
    </ligand>
</feature>
<dbReference type="InterPro" id="IPR013785">
    <property type="entry name" value="Aldolase_TIM"/>
</dbReference>
<dbReference type="NCBIfam" id="TIGR01163">
    <property type="entry name" value="rpe"/>
    <property type="match status" value="1"/>
</dbReference>
<sequence>MKSQRIEIAPSILSADFSNMRAAVAEVEESGARFLHLDVMDGVFVPQITFGPKLVKDLRPHSDLVFDAHLMVVEPERHIPAFVDAGCDYITIHQESCIHLNRALNMIRDKGVKCGISIVPSTPVSAIRPLLDLVDLVLVMTVNPGYGGQRLIQSCMDKVVELCEIRQSEDYSYLVSVDGGVNLDTIQDVVAAGADVAVTGSAFFGEVDKALFMERMLALAEESFH</sequence>
<comment type="pathway">
    <text evidence="10">Carbohydrate degradation.</text>
</comment>
<dbReference type="InterPro" id="IPR000056">
    <property type="entry name" value="Ribul_P_3_epim-like"/>
</dbReference>
<evidence type="ECO:0000256" key="3">
    <source>
        <dbReference type="ARBA" id="ARBA00001941"/>
    </source>
</evidence>
<comment type="cofactor">
    <cofactor evidence="4">
        <name>Zn(2+)</name>
        <dbReference type="ChEBI" id="CHEBI:29105"/>
    </cofactor>
</comment>
<dbReference type="GO" id="GO:0004750">
    <property type="term" value="F:D-ribulose-phosphate 3-epimerase activity"/>
    <property type="evidence" value="ECO:0007669"/>
    <property type="project" value="UniProtKB-UniRule"/>
</dbReference>
<evidence type="ECO:0000313" key="16">
    <source>
        <dbReference type="Proteomes" id="UP000823633"/>
    </source>
</evidence>
<gene>
    <name evidence="10 15" type="primary">rpe</name>
    <name evidence="15" type="ORF">IAC42_00195</name>
</gene>
<feature type="active site" description="Proton acceptor" evidence="10 12">
    <location>
        <position position="38"/>
    </location>
</feature>
<comment type="cofactor">
    <cofactor evidence="2">
        <name>Mn(2+)</name>
        <dbReference type="ChEBI" id="CHEBI:29035"/>
    </cofactor>
</comment>
<keyword evidence="13" id="KW-0862">Zinc</keyword>
<evidence type="ECO:0000256" key="13">
    <source>
        <dbReference type="PIRSR" id="PIRSR001461-2"/>
    </source>
</evidence>
<evidence type="ECO:0000313" key="15">
    <source>
        <dbReference type="EMBL" id="MBO8442169.1"/>
    </source>
</evidence>
<evidence type="ECO:0000256" key="11">
    <source>
        <dbReference type="PIRNR" id="PIRNR001461"/>
    </source>
</evidence>
<evidence type="ECO:0000256" key="7">
    <source>
        <dbReference type="ARBA" id="ARBA00013188"/>
    </source>
</evidence>
<protein>
    <recommendedName>
        <fullName evidence="7 10">Ribulose-phosphate 3-epimerase</fullName>
        <ecNumber evidence="7 10">5.1.3.1</ecNumber>
    </recommendedName>
</protein>
<evidence type="ECO:0000256" key="10">
    <source>
        <dbReference type="HAMAP-Rule" id="MF_02227"/>
    </source>
</evidence>
<feature type="active site" description="Proton donor" evidence="10 12">
    <location>
        <position position="178"/>
    </location>
</feature>
<comment type="similarity">
    <text evidence="6 10 11">Belongs to the ribulose-phosphate 3-epimerase family.</text>
</comment>
<comment type="catalytic activity">
    <reaction evidence="1 10 11">
        <text>D-ribulose 5-phosphate = D-xylulose 5-phosphate</text>
        <dbReference type="Rhea" id="RHEA:13677"/>
        <dbReference type="ChEBI" id="CHEBI:57737"/>
        <dbReference type="ChEBI" id="CHEBI:58121"/>
        <dbReference type="EC" id="5.1.3.1"/>
    </reaction>
</comment>
<evidence type="ECO:0000256" key="2">
    <source>
        <dbReference type="ARBA" id="ARBA00001936"/>
    </source>
</evidence>
<keyword evidence="9 10" id="KW-0413">Isomerase</keyword>
<evidence type="ECO:0000256" key="9">
    <source>
        <dbReference type="ARBA" id="ARBA00023235"/>
    </source>
</evidence>
<dbReference type="Pfam" id="PF00834">
    <property type="entry name" value="Ribul_P_3_epim"/>
    <property type="match status" value="1"/>
</dbReference>
<dbReference type="Proteomes" id="UP000823633">
    <property type="component" value="Unassembled WGS sequence"/>
</dbReference>
<organism evidence="15 16">
    <name type="scientific">Candidatus Aphodenecus pullistercoris</name>
    <dbReference type="NCBI Taxonomy" id="2840669"/>
    <lineage>
        <taxon>Bacteria</taxon>
        <taxon>Pseudomonadati</taxon>
        <taxon>Spirochaetota</taxon>
        <taxon>Spirochaetia</taxon>
        <taxon>Spirochaetales</taxon>
        <taxon>Candidatus Aphodenecus</taxon>
    </lineage>
</organism>
<dbReference type="SUPFAM" id="SSF51366">
    <property type="entry name" value="Ribulose-phoshate binding barrel"/>
    <property type="match status" value="1"/>
</dbReference>
<dbReference type="FunFam" id="3.20.20.70:FF:000004">
    <property type="entry name" value="Ribulose-phosphate 3-epimerase"/>
    <property type="match status" value="1"/>
</dbReference>
<feature type="binding site" evidence="10 14">
    <location>
        <begin position="145"/>
        <end position="148"/>
    </location>
    <ligand>
        <name>substrate</name>
    </ligand>
</feature>
<evidence type="ECO:0000256" key="12">
    <source>
        <dbReference type="PIRSR" id="PIRSR001461-1"/>
    </source>
</evidence>
<dbReference type="GO" id="GO:0006098">
    <property type="term" value="P:pentose-phosphate shunt"/>
    <property type="evidence" value="ECO:0007669"/>
    <property type="project" value="UniProtKB-UniRule"/>
</dbReference>
<reference evidence="15" key="2">
    <citation type="journal article" date="2021" name="PeerJ">
        <title>Extensive microbial diversity within the chicken gut microbiome revealed by metagenomics and culture.</title>
        <authorList>
            <person name="Gilroy R."/>
            <person name="Ravi A."/>
            <person name="Getino M."/>
            <person name="Pursley I."/>
            <person name="Horton D.L."/>
            <person name="Alikhan N.F."/>
            <person name="Baker D."/>
            <person name="Gharbi K."/>
            <person name="Hall N."/>
            <person name="Watson M."/>
            <person name="Adriaenssens E.M."/>
            <person name="Foster-Nyarko E."/>
            <person name="Jarju S."/>
            <person name="Secka A."/>
            <person name="Antonio M."/>
            <person name="Oren A."/>
            <person name="Chaudhuri R.R."/>
            <person name="La Ragione R."/>
            <person name="Hildebrand F."/>
            <person name="Pallen M.J."/>
        </authorList>
    </citation>
    <scope>NUCLEOTIDE SEQUENCE</scope>
    <source>
        <strain evidence="15">11167</strain>
    </source>
</reference>
<feature type="binding site" evidence="10 13">
    <location>
        <position position="36"/>
    </location>
    <ligand>
        <name>a divalent metal cation</name>
        <dbReference type="ChEBI" id="CHEBI:60240"/>
    </ligand>
</feature>
<evidence type="ECO:0000256" key="8">
    <source>
        <dbReference type="ARBA" id="ARBA00022723"/>
    </source>
</evidence>
<feature type="binding site" evidence="10 13">
    <location>
        <position position="38"/>
    </location>
    <ligand>
        <name>a divalent metal cation</name>
        <dbReference type="ChEBI" id="CHEBI:60240"/>
    </ligand>
</feature>
<keyword evidence="13" id="KW-0170">Cobalt</keyword>
<comment type="function">
    <text evidence="10">Catalyzes the reversible epimerization of D-ribulose 5-phosphate to D-xylulose 5-phosphate.</text>
</comment>
<dbReference type="GO" id="GO:0019323">
    <property type="term" value="P:pentose catabolic process"/>
    <property type="evidence" value="ECO:0007669"/>
    <property type="project" value="UniProtKB-UniRule"/>
</dbReference>
<comment type="cofactor">
    <cofactor evidence="10 13">
        <name>a divalent metal cation</name>
        <dbReference type="ChEBI" id="CHEBI:60240"/>
    </cofactor>
    <text evidence="10 13">Binds 1 divalent metal cation per subunit.</text>
</comment>
<dbReference type="EMBL" id="JADIMU010000001">
    <property type="protein sequence ID" value="MBO8442169.1"/>
    <property type="molecule type" value="Genomic_DNA"/>
</dbReference>
<dbReference type="CDD" id="cd00429">
    <property type="entry name" value="RPE"/>
    <property type="match status" value="1"/>
</dbReference>
<dbReference type="AlphaFoldDB" id="A0A9D9H8V3"/>
<dbReference type="Gene3D" id="3.20.20.70">
    <property type="entry name" value="Aldolase class I"/>
    <property type="match status" value="1"/>
</dbReference>
<comment type="cofactor">
    <cofactor evidence="3">
        <name>Co(2+)</name>
        <dbReference type="ChEBI" id="CHEBI:48828"/>
    </cofactor>
</comment>
<comment type="caution">
    <text evidence="15">The sequence shown here is derived from an EMBL/GenBank/DDBJ whole genome shotgun (WGS) entry which is preliminary data.</text>
</comment>
<dbReference type="NCBIfam" id="NF004076">
    <property type="entry name" value="PRK05581.1-4"/>
    <property type="match status" value="1"/>
</dbReference>
<keyword evidence="13" id="KW-0464">Manganese</keyword>
<dbReference type="PIRSF" id="PIRSF001461">
    <property type="entry name" value="RPE"/>
    <property type="match status" value="1"/>
</dbReference>
<keyword evidence="8 10" id="KW-0479">Metal-binding</keyword>
<evidence type="ECO:0000256" key="1">
    <source>
        <dbReference type="ARBA" id="ARBA00001782"/>
    </source>
</evidence>
<feature type="binding site" evidence="14">
    <location>
        <position position="180"/>
    </location>
    <ligand>
        <name>substrate</name>
    </ligand>
</feature>
<comment type="cofactor">
    <cofactor evidence="5">
        <name>Fe(2+)</name>
        <dbReference type="ChEBI" id="CHEBI:29033"/>
    </cofactor>
</comment>
<dbReference type="GO" id="GO:0046872">
    <property type="term" value="F:metal ion binding"/>
    <property type="evidence" value="ECO:0007669"/>
    <property type="project" value="UniProtKB-UniRule"/>
</dbReference>
<dbReference type="EC" id="5.1.3.1" evidence="7 10"/>
<dbReference type="GO" id="GO:0005737">
    <property type="term" value="C:cytoplasm"/>
    <property type="evidence" value="ECO:0007669"/>
    <property type="project" value="UniProtKB-ARBA"/>
</dbReference>
<dbReference type="InterPro" id="IPR026019">
    <property type="entry name" value="Ribul_P_3_epim"/>
</dbReference>
<feature type="binding site" evidence="10 14">
    <location>
        <position position="69"/>
    </location>
    <ligand>
        <name>substrate</name>
    </ligand>
</feature>
<proteinExistence type="inferred from homology"/>
<evidence type="ECO:0000256" key="14">
    <source>
        <dbReference type="PIRSR" id="PIRSR001461-3"/>
    </source>
</evidence>
<keyword evidence="10 11" id="KW-0119">Carbohydrate metabolism</keyword>
<feature type="binding site" evidence="10 14">
    <location>
        <begin position="200"/>
        <end position="201"/>
    </location>
    <ligand>
        <name>substrate</name>
    </ligand>
</feature>
<feature type="binding site" evidence="10 13">
    <location>
        <position position="178"/>
    </location>
    <ligand>
        <name>a divalent metal cation</name>
        <dbReference type="ChEBI" id="CHEBI:60240"/>
    </ligand>
</feature>
<dbReference type="InterPro" id="IPR011060">
    <property type="entry name" value="RibuloseP-bd_barrel"/>
</dbReference>
<evidence type="ECO:0000256" key="4">
    <source>
        <dbReference type="ARBA" id="ARBA00001947"/>
    </source>
</evidence>
<dbReference type="HAMAP" id="MF_02227">
    <property type="entry name" value="RPE"/>
    <property type="match status" value="1"/>
</dbReference>
<feature type="binding site" evidence="10">
    <location>
        <begin position="178"/>
        <end position="180"/>
    </location>
    <ligand>
        <name>substrate</name>
    </ligand>
</feature>
<reference evidence="15" key="1">
    <citation type="submission" date="2020-10" db="EMBL/GenBank/DDBJ databases">
        <authorList>
            <person name="Gilroy R."/>
        </authorList>
    </citation>
    <scope>NUCLEOTIDE SEQUENCE</scope>
    <source>
        <strain evidence="15">11167</strain>
    </source>
</reference>
<feature type="binding site" evidence="10 13">
    <location>
        <position position="69"/>
    </location>
    <ligand>
        <name>a divalent metal cation</name>
        <dbReference type="ChEBI" id="CHEBI:60240"/>
    </ligand>
</feature>
<evidence type="ECO:0000256" key="6">
    <source>
        <dbReference type="ARBA" id="ARBA00009541"/>
    </source>
</evidence>
<dbReference type="PANTHER" id="PTHR11749">
    <property type="entry name" value="RIBULOSE-5-PHOSPHATE-3-EPIMERASE"/>
    <property type="match status" value="1"/>
</dbReference>
<evidence type="ECO:0000256" key="5">
    <source>
        <dbReference type="ARBA" id="ARBA00001954"/>
    </source>
</evidence>
<name>A0A9D9H8V3_9SPIR</name>
<accession>A0A9D9H8V3</accession>